<dbReference type="Proteomes" id="UP001630127">
    <property type="component" value="Unassembled WGS sequence"/>
</dbReference>
<sequence>MAGDSMVQTMHNPIRVSMMTSNEGIFDNSVQYDVPMQTIQVELNSMQVISNTPKKGVNEDEVLDPLSDLDEVSRFPQSRDRLMGILKAFLNSIKDKLGDSNVEIIASSSGLSGIRQAKAKKKAYPVMRTILTRHVVRVFKKLALSLLND</sequence>
<dbReference type="AlphaFoldDB" id="A0ABD2ZP10"/>
<reference evidence="1 2" key="1">
    <citation type="submission" date="2024-11" db="EMBL/GenBank/DDBJ databases">
        <title>A near-complete genome assembly of Cinchona calisaya.</title>
        <authorList>
            <person name="Lian D.C."/>
            <person name="Zhao X.W."/>
            <person name="Wei L."/>
        </authorList>
    </citation>
    <scope>NUCLEOTIDE SEQUENCE [LARGE SCALE GENOMIC DNA]</scope>
    <source>
        <tissue evidence="1">Nenye</tissue>
    </source>
</reference>
<gene>
    <name evidence="1" type="ORF">ACH5RR_018341</name>
</gene>
<proteinExistence type="predicted"/>
<comment type="caution">
    <text evidence="1">The sequence shown here is derived from an EMBL/GenBank/DDBJ whole genome shotgun (WGS) entry which is preliminary data.</text>
</comment>
<name>A0ABD2ZP10_9GENT</name>
<keyword evidence="2" id="KW-1185">Reference proteome</keyword>
<evidence type="ECO:0000313" key="2">
    <source>
        <dbReference type="Proteomes" id="UP001630127"/>
    </source>
</evidence>
<accession>A0ABD2ZP10</accession>
<organism evidence="1 2">
    <name type="scientific">Cinchona calisaya</name>
    <dbReference type="NCBI Taxonomy" id="153742"/>
    <lineage>
        <taxon>Eukaryota</taxon>
        <taxon>Viridiplantae</taxon>
        <taxon>Streptophyta</taxon>
        <taxon>Embryophyta</taxon>
        <taxon>Tracheophyta</taxon>
        <taxon>Spermatophyta</taxon>
        <taxon>Magnoliopsida</taxon>
        <taxon>eudicotyledons</taxon>
        <taxon>Gunneridae</taxon>
        <taxon>Pentapetalae</taxon>
        <taxon>asterids</taxon>
        <taxon>lamiids</taxon>
        <taxon>Gentianales</taxon>
        <taxon>Rubiaceae</taxon>
        <taxon>Cinchonoideae</taxon>
        <taxon>Cinchoneae</taxon>
        <taxon>Cinchona</taxon>
    </lineage>
</organism>
<evidence type="ECO:0000313" key="1">
    <source>
        <dbReference type="EMBL" id="KAL3520192.1"/>
    </source>
</evidence>
<dbReference type="EMBL" id="JBJUIK010000008">
    <property type="protein sequence ID" value="KAL3520192.1"/>
    <property type="molecule type" value="Genomic_DNA"/>
</dbReference>
<protein>
    <submittedName>
        <fullName evidence="1">Uncharacterized protein</fullName>
    </submittedName>
</protein>